<name>A0A0F2DB46_STROR</name>
<organism evidence="2 3">
    <name type="scientific">Streptococcus oralis subsp. oralis</name>
    <dbReference type="NCBI Taxonomy" id="1891914"/>
    <lineage>
        <taxon>Bacteria</taxon>
        <taxon>Bacillati</taxon>
        <taxon>Bacillota</taxon>
        <taxon>Bacilli</taxon>
        <taxon>Lactobacillales</taxon>
        <taxon>Streptococcaceae</taxon>
        <taxon>Streptococcus</taxon>
    </lineage>
</organism>
<comment type="caution">
    <text evidence="2">The sequence shown here is derived from an EMBL/GenBank/DDBJ whole genome shotgun (WGS) entry which is preliminary data.</text>
</comment>
<evidence type="ECO:0000313" key="2">
    <source>
        <dbReference type="EMBL" id="KJQ70638.1"/>
    </source>
</evidence>
<dbReference type="Proteomes" id="UP000033716">
    <property type="component" value="Unassembled WGS sequence"/>
</dbReference>
<feature type="region of interest" description="Disordered" evidence="1">
    <location>
        <begin position="1"/>
        <end position="30"/>
    </location>
</feature>
<gene>
    <name evidence="2" type="ORF">TZ92_01166</name>
</gene>
<reference evidence="2 3" key="1">
    <citation type="submission" date="2015-02" db="EMBL/GenBank/DDBJ databases">
        <title>Evolution of amylase-binding proteins of oral streptococcal species.</title>
        <authorList>
            <person name="Haase E.M."/>
        </authorList>
    </citation>
    <scope>NUCLEOTIDE SEQUENCE [LARGE SCALE GENOMIC DNA]</scope>
    <source>
        <strain evidence="2 3">SK141</strain>
    </source>
</reference>
<evidence type="ECO:0000313" key="3">
    <source>
        <dbReference type="Proteomes" id="UP000033716"/>
    </source>
</evidence>
<dbReference type="EMBL" id="JYGR01000005">
    <property type="protein sequence ID" value="KJQ70638.1"/>
    <property type="molecule type" value="Genomic_DNA"/>
</dbReference>
<dbReference type="PATRIC" id="fig|28037.214.peg.1171"/>
<evidence type="ECO:0000256" key="1">
    <source>
        <dbReference type="SAM" id="MobiDB-lite"/>
    </source>
</evidence>
<proteinExistence type="predicted"/>
<dbReference type="RefSeq" id="WP_198921212.1">
    <property type="nucleotide sequence ID" value="NZ_JYGO01000002.1"/>
</dbReference>
<protein>
    <submittedName>
        <fullName evidence="2">Uncharacterized protein</fullName>
    </submittedName>
</protein>
<accession>A0A0F2DB46</accession>
<sequence length="93" mass="10005">MDSATDNNLTPRPGKDTLSGLSTSMDNPTGKCQAIDVSKLEKSGLEAINDHGNHVSIRPINDPGFIKLKEWASTRGTDVTHSFTQAVKNAIIK</sequence>
<feature type="compositionally biased region" description="Polar residues" evidence="1">
    <location>
        <begin position="1"/>
        <end position="10"/>
    </location>
</feature>
<dbReference type="AlphaFoldDB" id="A0A0F2DB46"/>